<keyword evidence="2" id="KW-1185">Reference proteome</keyword>
<dbReference type="OrthoDB" id="6046378at2"/>
<protein>
    <submittedName>
        <fullName evidence="1">Uncharacterized protein</fullName>
    </submittedName>
</protein>
<name>A0A135HZE4_9HYPH</name>
<evidence type="ECO:0000313" key="2">
    <source>
        <dbReference type="Proteomes" id="UP000070107"/>
    </source>
</evidence>
<dbReference type="EMBL" id="LNTU01000001">
    <property type="protein sequence ID" value="KXF78541.1"/>
    <property type="molecule type" value="Genomic_DNA"/>
</dbReference>
<reference evidence="1 2" key="1">
    <citation type="submission" date="2015-11" db="EMBL/GenBank/DDBJ databases">
        <title>Draft genome sequence of Paramesorhizobium deserti A-3-E, a strain highly resistant to diverse beta-lactam antibiotics.</title>
        <authorList>
            <person name="Lv R."/>
            <person name="Yang X."/>
            <person name="Fang N."/>
            <person name="Guo J."/>
            <person name="Luo X."/>
            <person name="Peng F."/>
            <person name="Yang R."/>
            <person name="Cui Y."/>
            <person name="Fang C."/>
            <person name="Song Y."/>
        </authorList>
    </citation>
    <scope>NUCLEOTIDE SEQUENCE [LARGE SCALE GENOMIC DNA]</scope>
    <source>
        <strain evidence="1 2">A-3-E</strain>
    </source>
</reference>
<gene>
    <name evidence="1" type="ORF">ATN84_01745</name>
</gene>
<evidence type="ECO:0000313" key="1">
    <source>
        <dbReference type="EMBL" id="KXF78541.1"/>
    </source>
</evidence>
<comment type="caution">
    <text evidence="1">The sequence shown here is derived from an EMBL/GenBank/DDBJ whole genome shotgun (WGS) entry which is preliminary data.</text>
</comment>
<dbReference type="STRING" id="1494590.ATN84_01745"/>
<organism evidence="1 2">
    <name type="scientific">Paramesorhizobium deserti</name>
    <dbReference type="NCBI Taxonomy" id="1494590"/>
    <lineage>
        <taxon>Bacteria</taxon>
        <taxon>Pseudomonadati</taxon>
        <taxon>Pseudomonadota</taxon>
        <taxon>Alphaproteobacteria</taxon>
        <taxon>Hyphomicrobiales</taxon>
        <taxon>Phyllobacteriaceae</taxon>
        <taxon>Paramesorhizobium</taxon>
    </lineage>
</organism>
<sequence length="122" mass="13496">MPNPRKSLAYARLTGAINKNPQRYRNRAEPLVTEPLGKPPKWLQAAEIDAWNDFASRLPWLNKSHRCITGIASVLSARMARGTLGVPGMQLLRQCLGQMCATPVSAAKVSMQQPEEVDDLLD</sequence>
<dbReference type="AlphaFoldDB" id="A0A135HZE4"/>
<dbReference type="Proteomes" id="UP000070107">
    <property type="component" value="Unassembled WGS sequence"/>
</dbReference>
<proteinExistence type="predicted"/>
<accession>A0A135HZE4</accession>